<keyword evidence="1" id="KW-0472">Membrane</keyword>
<reference evidence="2 3" key="1">
    <citation type="journal article" date="2007" name="Virology">
        <title>Sequence and annotation of the 314-kb MT325 and the 321-kb FR483 viruses that infect Chlorella Pbi.</title>
        <authorList>
            <person name="Fitzgerald L.A."/>
            <person name="Graves M.V."/>
            <person name="Li X."/>
            <person name="Feldblyum T."/>
            <person name="Hartigan J."/>
            <person name="Van Etten J.L."/>
        </authorList>
    </citation>
    <scope>NUCLEOTIDE SEQUENCE [LARGE SCALE GENOMIC DNA]</scope>
    <source>
        <strain evidence="2 3">MT325</strain>
    </source>
</reference>
<proteinExistence type="predicted"/>
<dbReference type="Proteomes" id="UP000246715">
    <property type="component" value="Segment"/>
</dbReference>
<dbReference type="NCBIfam" id="TIGR01167">
    <property type="entry name" value="LPXTG_anchor"/>
    <property type="match status" value="1"/>
</dbReference>
<accession>A7IUG6</accession>
<dbReference type="EMBL" id="DQ491001">
    <property type="protein sequence ID" value="ABT13990.1"/>
    <property type="molecule type" value="Genomic_DNA"/>
</dbReference>
<feature type="transmembrane region" description="Helical" evidence="1">
    <location>
        <begin position="21"/>
        <end position="37"/>
    </location>
</feature>
<dbReference type="InterPro" id="IPR057922">
    <property type="entry name" value="P12/P13"/>
</dbReference>
<evidence type="ECO:0000313" key="2">
    <source>
        <dbReference type="EMBL" id="ABT13990.1"/>
    </source>
</evidence>
<name>A7IUG6_PBCVM</name>
<feature type="transmembrane region" description="Helical" evidence="1">
    <location>
        <begin position="43"/>
        <end position="62"/>
    </location>
</feature>
<organismHost>
    <name type="scientific">Paramecium bursaria</name>
    <dbReference type="NCBI Taxonomy" id="74790"/>
</organismHost>
<gene>
    <name evidence="2" type="primary">m436R</name>
    <name evidence="2" type="ORF">MT325_m436R</name>
</gene>
<protein>
    <submittedName>
        <fullName evidence="2">Uncharacterized protein m436R</fullName>
    </submittedName>
</protein>
<keyword evidence="1" id="KW-1133">Transmembrane helix</keyword>
<sequence>MHGSMISFIASLTSGWEIVSFIERIISTSILLIYLHNKMGKTPVMLLILGVILVMLLAFFMMRRRKEKWFSRDITYGKANEILWDRYFAKGAAGVAEQDAVIQTTYKYPGYGDFTGMMCRGPNNFRCTTLNTIK</sequence>
<evidence type="ECO:0000313" key="3">
    <source>
        <dbReference type="Proteomes" id="UP000246715"/>
    </source>
</evidence>
<keyword evidence="1" id="KW-0812">Transmembrane</keyword>
<organism evidence="2 3">
    <name type="scientific">Paramecium bursaria Chlorella virus MT325</name>
    <name type="common">PBCV-MT325</name>
    <dbReference type="NCBI Taxonomy" id="346932"/>
    <lineage>
        <taxon>Viruses</taxon>
        <taxon>Varidnaviria</taxon>
        <taxon>Bamfordvirae</taxon>
        <taxon>Nucleocytoviricota</taxon>
        <taxon>Megaviricetes</taxon>
        <taxon>Algavirales</taxon>
        <taxon>Phycodnaviridae</taxon>
        <taxon>Chlorovirus</taxon>
        <taxon>Chlorovirus conductrix</taxon>
        <taxon>Paramecium bursaria Chlorella virus A1</taxon>
    </lineage>
</organism>
<dbReference type="Pfam" id="PF25630">
    <property type="entry name" value="Phycodna_minor_capsid"/>
    <property type="match status" value="1"/>
</dbReference>
<evidence type="ECO:0000256" key="1">
    <source>
        <dbReference type="SAM" id="Phobius"/>
    </source>
</evidence>